<dbReference type="GO" id="GO:0042277">
    <property type="term" value="F:peptide binding"/>
    <property type="evidence" value="ECO:0007669"/>
    <property type="project" value="InterPro"/>
</dbReference>
<dbReference type="GO" id="GO:0003755">
    <property type="term" value="F:peptidyl-prolyl cis-trans isomerase activity"/>
    <property type="evidence" value="ECO:0007669"/>
    <property type="project" value="UniProtKB-KW"/>
</dbReference>
<dbReference type="InterPro" id="IPR000297">
    <property type="entry name" value="PPIase_PpiC"/>
</dbReference>
<protein>
    <submittedName>
        <fullName evidence="7">Uncharacterized protein</fullName>
    </submittedName>
</protein>
<dbReference type="Gene3D" id="3.10.50.40">
    <property type="match status" value="2"/>
</dbReference>
<keyword evidence="6" id="KW-0413">Isomerase</keyword>
<dbReference type="GO" id="GO:0051082">
    <property type="term" value="F:unfolded protein binding"/>
    <property type="evidence" value="ECO:0007669"/>
    <property type="project" value="InterPro"/>
</dbReference>
<dbReference type="HAMAP" id="MF_01183">
    <property type="entry name" value="Chaperone_SurA"/>
    <property type="match status" value="1"/>
</dbReference>
<dbReference type="PROSITE" id="PS50198">
    <property type="entry name" value="PPIC_PPIASE_2"/>
    <property type="match status" value="2"/>
</dbReference>
<dbReference type="Pfam" id="PF09312">
    <property type="entry name" value="SurA_N"/>
    <property type="match status" value="1"/>
</dbReference>
<evidence type="ECO:0000256" key="2">
    <source>
        <dbReference type="ARBA" id="ARBA00022737"/>
    </source>
</evidence>
<dbReference type="InterPro" id="IPR050280">
    <property type="entry name" value="OMP_Chaperone_SurA"/>
</dbReference>
<name>A0A7R8W0I4_9CRUS</name>
<dbReference type="PANTHER" id="PTHR47637">
    <property type="entry name" value="CHAPERONE SURA"/>
    <property type="match status" value="1"/>
</dbReference>
<gene>
    <name evidence="7" type="ORF">CTOB1V02_LOCUS9</name>
</gene>
<dbReference type="GO" id="GO:0006457">
    <property type="term" value="P:protein folding"/>
    <property type="evidence" value="ECO:0007669"/>
    <property type="project" value="InterPro"/>
</dbReference>
<evidence type="ECO:0000256" key="4">
    <source>
        <dbReference type="ARBA" id="ARBA00023110"/>
    </source>
</evidence>
<keyword evidence="1" id="KW-0732">Signal</keyword>
<dbReference type="GO" id="GO:0050821">
    <property type="term" value="P:protein stabilization"/>
    <property type="evidence" value="ECO:0007669"/>
    <property type="project" value="InterPro"/>
</dbReference>
<organism evidence="7">
    <name type="scientific">Cyprideis torosa</name>
    <dbReference type="NCBI Taxonomy" id="163714"/>
    <lineage>
        <taxon>Eukaryota</taxon>
        <taxon>Metazoa</taxon>
        <taxon>Ecdysozoa</taxon>
        <taxon>Arthropoda</taxon>
        <taxon>Crustacea</taxon>
        <taxon>Oligostraca</taxon>
        <taxon>Ostracoda</taxon>
        <taxon>Podocopa</taxon>
        <taxon>Podocopida</taxon>
        <taxon>Cytherocopina</taxon>
        <taxon>Cytheroidea</taxon>
        <taxon>Cytherideidae</taxon>
        <taxon>Cyprideis</taxon>
    </lineage>
</organism>
<keyword evidence="3" id="KW-0574">Periplasm</keyword>
<dbReference type="OrthoDB" id="1911748at2759"/>
<dbReference type="SUPFAM" id="SSF109998">
    <property type="entry name" value="Triger factor/SurA peptide-binding domain-like"/>
    <property type="match status" value="1"/>
</dbReference>
<accession>A0A7R8W0I4</accession>
<keyword evidence="2" id="KW-0677">Repeat</keyword>
<evidence type="ECO:0000256" key="3">
    <source>
        <dbReference type="ARBA" id="ARBA00022764"/>
    </source>
</evidence>
<dbReference type="Gene3D" id="1.10.4030.10">
    <property type="entry name" value="Porin chaperone SurA, peptide-binding domain"/>
    <property type="match status" value="1"/>
</dbReference>
<sequence length="420" mass="47059">MAFLANIFSSAVFAEEQLLDRIVAVVNDGVILQSEVSQELIVIRQQAREAGQQLPSDDILSERVLERLILNKVQMQQAEKTGINVDEDTLNRAITSIARNNNMDLARFRQALQAQGIAYQTFRESIREELTIARLRTRDVDSKINISSREIDNYLRRNNDTSNSSGSSSSYKIQHILIGLPEGASAEQINSANDKALEVLALIKKGGDFAKLAATYSDGAKALDGGSIGWRSLEELPQLFADSLKELSVGQTSQPLRSANGFHLLRVEDIQNQDKQIATETRVRHILLRDAGNARQQLLALKQRIESGASFAELAREFSEDSNSTANGGELPWFRSGEMVPEFEKVAESLPIGSISEPFQSSFGWHIVETLERRAYNASEESKRAEAEMTIKKVRSDEEYELWLRKLRSEAYVEIRDANR</sequence>
<dbReference type="InterPro" id="IPR027304">
    <property type="entry name" value="Trigger_fact/SurA_dom_sf"/>
</dbReference>
<dbReference type="InterPro" id="IPR015391">
    <property type="entry name" value="SurA_N"/>
</dbReference>
<dbReference type="PANTHER" id="PTHR47637:SF1">
    <property type="entry name" value="CHAPERONE SURA"/>
    <property type="match status" value="1"/>
</dbReference>
<dbReference type="EMBL" id="OB660025">
    <property type="protein sequence ID" value="CAD7221990.1"/>
    <property type="molecule type" value="Genomic_DNA"/>
</dbReference>
<keyword evidence="4" id="KW-0697">Rotamase</keyword>
<dbReference type="InterPro" id="IPR023034">
    <property type="entry name" value="PPIase_SurA"/>
</dbReference>
<keyword evidence="5" id="KW-0143">Chaperone</keyword>
<dbReference type="InterPro" id="IPR046357">
    <property type="entry name" value="PPIase_dom_sf"/>
</dbReference>
<dbReference type="SUPFAM" id="SSF54534">
    <property type="entry name" value="FKBP-like"/>
    <property type="match status" value="2"/>
</dbReference>
<proteinExistence type="inferred from homology"/>
<evidence type="ECO:0000256" key="6">
    <source>
        <dbReference type="ARBA" id="ARBA00023235"/>
    </source>
</evidence>
<evidence type="ECO:0000256" key="1">
    <source>
        <dbReference type="ARBA" id="ARBA00022729"/>
    </source>
</evidence>
<dbReference type="Pfam" id="PF00639">
    <property type="entry name" value="Rotamase"/>
    <property type="match status" value="2"/>
</dbReference>
<dbReference type="AlphaFoldDB" id="A0A7R8W0I4"/>
<evidence type="ECO:0000256" key="5">
    <source>
        <dbReference type="ARBA" id="ARBA00023186"/>
    </source>
</evidence>
<reference evidence="7" key="1">
    <citation type="submission" date="2020-11" db="EMBL/GenBank/DDBJ databases">
        <authorList>
            <person name="Tran Van P."/>
        </authorList>
    </citation>
    <scope>NUCLEOTIDE SEQUENCE</scope>
</reference>
<evidence type="ECO:0000313" key="7">
    <source>
        <dbReference type="EMBL" id="CAD7221990.1"/>
    </source>
</evidence>